<dbReference type="SUPFAM" id="SSF50249">
    <property type="entry name" value="Nucleic acid-binding proteins"/>
    <property type="match status" value="1"/>
</dbReference>
<evidence type="ECO:0008006" key="5">
    <source>
        <dbReference type="Google" id="ProtNLM"/>
    </source>
</evidence>
<dbReference type="EMBL" id="CAKKTJ010000324">
    <property type="protein sequence ID" value="CAH0480397.1"/>
    <property type="molecule type" value="Genomic_DNA"/>
</dbReference>
<proteinExistence type="predicted"/>
<dbReference type="Proteomes" id="UP001158986">
    <property type="component" value="Unassembled WGS sequence"/>
</dbReference>
<evidence type="ECO:0000313" key="4">
    <source>
        <dbReference type="Proteomes" id="UP001160483"/>
    </source>
</evidence>
<keyword evidence="3" id="KW-1185">Reference proteome</keyword>
<accession>A0AAU9L1F5</accession>
<organism evidence="1 4">
    <name type="scientific">Peronospora belbahrii</name>
    <dbReference type="NCBI Taxonomy" id="622444"/>
    <lineage>
        <taxon>Eukaryota</taxon>
        <taxon>Sar</taxon>
        <taxon>Stramenopiles</taxon>
        <taxon>Oomycota</taxon>
        <taxon>Peronosporomycetes</taxon>
        <taxon>Peronosporales</taxon>
        <taxon>Peronosporaceae</taxon>
        <taxon>Peronospora</taxon>
    </lineage>
</organism>
<sequence>MTEYVPSGVIEKASLYDMIYAACPKCFTSMTSKLTSNDGRVGIEPLRLQCSSCSTISHFDELQFKYRLKLQLVYGSTVADAMLFDEVAQSLLGIPALKMKKEILPMYPHIPQILEELLVGLRVSFYFQRPAPKRNAKEVQFVRDLKIIKIEPLIPQLLPTSIVDFAIFDLLQQRFNDKDSC</sequence>
<dbReference type="AlphaFoldDB" id="A0AAU9L1F5"/>
<gene>
    <name evidence="2" type="ORF">PBS001_LOCUS5765</name>
    <name evidence="1" type="ORF">PBS003_LOCUS7020</name>
</gene>
<name>A0AAU9L1F5_9STRA</name>
<evidence type="ECO:0000313" key="1">
    <source>
        <dbReference type="EMBL" id="CAH0480397.1"/>
    </source>
</evidence>
<dbReference type="EMBL" id="CAKLCB010000285">
    <property type="protein sequence ID" value="CAH0519232.1"/>
    <property type="molecule type" value="Genomic_DNA"/>
</dbReference>
<dbReference type="Gene3D" id="2.40.50.140">
    <property type="entry name" value="Nucleic acid-binding proteins"/>
    <property type="match status" value="1"/>
</dbReference>
<comment type="caution">
    <text evidence="1">The sequence shown here is derived from an EMBL/GenBank/DDBJ whole genome shotgun (WGS) entry which is preliminary data.</text>
</comment>
<protein>
    <recommendedName>
        <fullName evidence="5">Replication factor A C-terminal domain-containing protein</fullName>
    </recommendedName>
</protein>
<dbReference type="InterPro" id="IPR012340">
    <property type="entry name" value="NA-bd_OB-fold"/>
</dbReference>
<dbReference type="Proteomes" id="UP001160483">
    <property type="component" value="Unassembled WGS sequence"/>
</dbReference>
<evidence type="ECO:0000313" key="2">
    <source>
        <dbReference type="EMBL" id="CAH0519232.1"/>
    </source>
</evidence>
<evidence type="ECO:0000313" key="3">
    <source>
        <dbReference type="Proteomes" id="UP001158986"/>
    </source>
</evidence>
<reference evidence="1 3" key="1">
    <citation type="submission" date="2021-11" db="EMBL/GenBank/DDBJ databases">
        <authorList>
            <person name="Islam A."/>
            <person name="Islam S."/>
            <person name="Flora M.S."/>
            <person name="Rahman M."/>
            <person name="Ziaur R.M."/>
            <person name="Epstein J.H."/>
            <person name="Hassan M."/>
            <person name="Klassen M."/>
            <person name="Woodard K."/>
            <person name="Webb A."/>
            <person name="Webby R.J."/>
            <person name="El Zowalaty M.E."/>
        </authorList>
    </citation>
    <scope>NUCLEOTIDE SEQUENCE</scope>
    <source>
        <strain evidence="2">Pbs1</strain>
        <strain evidence="1">Pbs3</strain>
    </source>
</reference>